<evidence type="ECO:0000313" key="3">
    <source>
        <dbReference type="EMBL" id="CAL6068146.1"/>
    </source>
</evidence>
<dbReference type="Gene3D" id="2.160.20.110">
    <property type="match status" value="1"/>
</dbReference>
<proteinExistence type="predicted"/>
<evidence type="ECO:0000313" key="1">
    <source>
        <dbReference type="EMBL" id="CAI9918465.1"/>
    </source>
</evidence>
<dbReference type="EMBL" id="CAXDID020000271">
    <property type="protein sequence ID" value="CAL6068152.1"/>
    <property type="molecule type" value="Genomic_DNA"/>
</dbReference>
<protein>
    <submittedName>
        <fullName evidence="3">Hypothetical_protein</fullName>
    </submittedName>
</protein>
<reference evidence="3 5" key="2">
    <citation type="submission" date="2024-07" db="EMBL/GenBank/DDBJ databases">
        <authorList>
            <person name="Akdeniz Z."/>
        </authorList>
    </citation>
    <scope>NUCLEOTIDE SEQUENCE [LARGE SCALE GENOMIC DNA]</scope>
</reference>
<keyword evidence="5" id="KW-1185">Reference proteome</keyword>
<evidence type="ECO:0000313" key="5">
    <source>
        <dbReference type="Proteomes" id="UP001642409"/>
    </source>
</evidence>
<evidence type="ECO:0000313" key="2">
    <source>
        <dbReference type="EMBL" id="CAI9918468.1"/>
    </source>
</evidence>
<dbReference type="EMBL" id="CATOUU010000158">
    <property type="protein sequence ID" value="CAI9918465.1"/>
    <property type="molecule type" value="Genomic_DNA"/>
</dbReference>
<dbReference type="EMBL" id="CAXDID020000271">
    <property type="protein sequence ID" value="CAL6068146.1"/>
    <property type="molecule type" value="Genomic_DNA"/>
</dbReference>
<dbReference type="EMBL" id="CATOUU010000158">
    <property type="protein sequence ID" value="CAI9918468.1"/>
    <property type="molecule type" value="Genomic_DNA"/>
</dbReference>
<accession>A0AA86NG49</accession>
<sequence>MNILSKAQTSIQISVSNQLSILQFTSVQTEITNLKLNLTIVESKGQLGLICYVKGNLNINNYQIVGNYNTQGTIQFVGLDVQNSNVTINSVNIMSSKISGGNSSSFLVSYVSESIIVIINCVVQQGTVQVPQLYNSIDSTPFYYYQFGGIISQANSSQVYINNIIFDCQQQFSAQYVKNSGFLIGMALSQLNSLHISEICLYYSINSSSTFTNFGLFGMLQGYGDINQTQIIIAGQGSFNFFGVFGEVQCQYATLCSALVLSQMSVSIALQQLDGAGDHVAAIISNQHLNCSIFDIFVYDTNYSGVSYVGGIIGHTCYQTQIINCVLQNGNITNSGSYTGGIISHVASSEIITNNCTIQDTNVTANKYSGGLFGFYIVTQYNQNLIIDCVIYNLTESAQNCTAGILGYMNSSITVKQTNVSKSLIQSVINCGGFVGFSYNAVITIADSKVSSISVISTNNFGIIVGFEVNSVKYMTESYSEGSNYVNDVIQQNCGSFLNLGNVNGC</sequence>
<dbReference type="AlphaFoldDB" id="A0AA86NG49"/>
<gene>
    <name evidence="3" type="ORF">HINF_LOCUS53361</name>
    <name evidence="4" type="ORF">HINF_LOCUS53364</name>
    <name evidence="1" type="ORF">HINF_LOCUS6110</name>
    <name evidence="2" type="ORF">HINF_LOCUS6113</name>
</gene>
<comment type="caution">
    <text evidence="2">The sequence shown here is derived from an EMBL/GenBank/DDBJ whole genome shotgun (WGS) entry which is preliminary data.</text>
</comment>
<organism evidence="2">
    <name type="scientific">Hexamita inflata</name>
    <dbReference type="NCBI Taxonomy" id="28002"/>
    <lineage>
        <taxon>Eukaryota</taxon>
        <taxon>Metamonada</taxon>
        <taxon>Diplomonadida</taxon>
        <taxon>Hexamitidae</taxon>
        <taxon>Hexamitinae</taxon>
        <taxon>Hexamita</taxon>
    </lineage>
</organism>
<name>A0AA86NG49_9EUKA</name>
<evidence type="ECO:0000313" key="4">
    <source>
        <dbReference type="EMBL" id="CAL6068152.1"/>
    </source>
</evidence>
<dbReference type="Proteomes" id="UP001642409">
    <property type="component" value="Unassembled WGS sequence"/>
</dbReference>
<reference evidence="2" key="1">
    <citation type="submission" date="2023-06" db="EMBL/GenBank/DDBJ databases">
        <authorList>
            <person name="Kurt Z."/>
        </authorList>
    </citation>
    <scope>NUCLEOTIDE SEQUENCE</scope>
</reference>